<feature type="signal peptide" evidence="3">
    <location>
        <begin position="1"/>
        <end position="20"/>
    </location>
</feature>
<dbReference type="STRING" id="1051890.A0A3N4LYC0"/>
<evidence type="ECO:0000256" key="3">
    <source>
        <dbReference type="SAM" id="SignalP"/>
    </source>
</evidence>
<feature type="compositionally biased region" description="Low complexity" evidence="1">
    <location>
        <begin position="182"/>
        <end position="201"/>
    </location>
</feature>
<keyword evidence="2" id="KW-1133">Transmembrane helix</keyword>
<feature type="transmembrane region" description="Helical" evidence="2">
    <location>
        <begin position="209"/>
        <end position="230"/>
    </location>
</feature>
<evidence type="ECO:0000313" key="4">
    <source>
        <dbReference type="EMBL" id="RPB26668.1"/>
    </source>
</evidence>
<keyword evidence="2" id="KW-0812">Transmembrane</keyword>
<feature type="region of interest" description="Disordered" evidence="1">
    <location>
        <begin position="104"/>
        <end position="133"/>
    </location>
</feature>
<evidence type="ECO:0000256" key="2">
    <source>
        <dbReference type="SAM" id="Phobius"/>
    </source>
</evidence>
<evidence type="ECO:0000313" key="5">
    <source>
        <dbReference type="Proteomes" id="UP000267821"/>
    </source>
</evidence>
<sequence length="231" mass="24136">MHSFTSIVSFLALSGAAVSALNLSPALPRAEVLRFRRREVQCGGGVYCHDNYFCMTGSDGQPGCCPVGEKCSGPGGVETIIATITTSLEATHFSTYIQQTTGIYTGAPEPTTTYEPEHTTTETETEYASETDTTEYATATETVTEYGSETVTTEYESETVTTEYPISTDDGSTTTYEPVPYPTTIEGNATRTGNSTGSTGTPKPHEGSAAGLAVNIGVAGMAAAVVAVLMA</sequence>
<proteinExistence type="predicted"/>
<dbReference type="EMBL" id="ML121533">
    <property type="protein sequence ID" value="RPB26668.1"/>
    <property type="molecule type" value="Genomic_DNA"/>
</dbReference>
<keyword evidence="3" id="KW-0732">Signal</keyword>
<dbReference type="OrthoDB" id="5152093at2759"/>
<feature type="compositionally biased region" description="Acidic residues" evidence="1">
    <location>
        <begin position="123"/>
        <end position="133"/>
    </location>
</feature>
<dbReference type="Proteomes" id="UP000267821">
    <property type="component" value="Unassembled WGS sequence"/>
</dbReference>
<evidence type="ECO:0008006" key="6">
    <source>
        <dbReference type="Google" id="ProtNLM"/>
    </source>
</evidence>
<evidence type="ECO:0000256" key="1">
    <source>
        <dbReference type="SAM" id="MobiDB-lite"/>
    </source>
</evidence>
<keyword evidence="5" id="KW-1185">Reference proteome</keyword>
<gene>
    <name evidence="4" type="ORF">L211DRAFT_846844</name>
</gene>
<feature type="compositionally biased region" description="Low complexity" evidence="1">
    <location>
        <begin position="104"/>
        <end position="114"/>
    </location>
</feature>
<protein>
    <recommendedName>
        <fullName evidence="6">GPI anchored serine-threonine rich protein</fullName>
    </recommendedName>
</protein>
<feature type="chain" id="PRO_5017997836" description="GPI anchored serine-threonine rich protein" evidence="3">
    <location>
        <begin position="21"/>
        <end position="231"/>
    </location>
</feature>
<dbReference type="InParanoid" id="A0A3N4LYC0"/>
<feature type="region of interest" description="Disordered" evidence="1">
    <location>
        <begin position="182"/>
        <end position="206"/>
    </location>
</feature>
<dbReference type="AlphaFoldDB" id="A0A3N4LYC0"/>
<organism evidence="4 5">
    <name type="scientific">Terfezia boudieri ATCC MYA-4762</name>
    <dbReference type="NCBI Taxonomy" id="1051890"/>
    <lineage>
        <taxon>Eukaryota</taxon>
        <taxon>Fungi</taxon>
        <taxon>Dikarya</taxon>
        <taxon>Ascomycota</taxon>
        <taxon>Pezizomycotina</taxon>
        <taxon>Pezizomycetes</taxon>
        <taxon>Pezizales</taxon>
        <taxon>Pezizaceae</taxon>
        <taxon>Terfezia</taxon>
    </lineage>
</organism>
<keyword evidence="2" id="KW-0472">Membrane</keyword>
<name>A0A3N4LYC0_9PEZI</name>
<accession>A0A3N4LYC0</accession>
<reference evidence="4 5" key="1">
    <citation type="journal article" date="2018" name="Nat. Ecol. Evol.">
        <title>Pezizomycetes genomes reveal the molecular basis of ectomycorrhizal truffle lifestyle.</title>
        <authorList>
            <person name="Murat C."/>
            <person name="Payen T."/>
            <person name="Noel B."/>
            <person name="Kuo A."/>
            <person name="Morin E."/>
            <person name="Chen J."/>
            <person name="Kohler A."/>
            <person name="Krizsan K."/>
            <person name="Balestrini R."/>
            <person name="Da Silva C."/>
            <person name="Montanini B."/>
            <person name="Hainaut M."/>
            <person name="Levati E."/>
            <person name="Barry K.W."/>
            <person name="Belfiori B."/>
            <person name="Cichocki N."/>
            <person name="Clum A."/>
            <person name="Dockter R.B."/>
            <person name="Fauchery L."/>
            <person name="Guy J."/>
            <person name="Iotti M."/>
            <person name="Le Tacon F."/>
            <person name="Lindquist E.A."/>
            <person name="Lipzen A."/>
            <person name="Malagnac F."/>
            <person name="Mello A."/>
            <person name="Molinier V."/>
            <person name="Miyauchi S."/>
            <person name="Poulain J."/>
            <person name="Riccioni C."/>
            <person name="Rubini A."/>
            <person name="Sitrit Y."/>
            <person name="Splivallo R."/>
            <person name="Traeger S."/>
            <person name="Wang M."/>
            <person name="Zifcakova L."/>
            <person name="Wipf D."/>
            <person name="Zambonelli A."/>
            <person name="Paolocci F."/>
            <person name="Nowrousian M."/>
            <person name="Ottonello S."/>
            <person name="Baldrian P."/>
            <person name="Spatafora J.W."/>
            <person name="Henrissat B."/>
            <person name="Nagy L.G."/>
            <person name="Aury J.M."/>
            <person name="Wincker P."/>
            <person name="Grigoriev I.V."/>
            <person name="Bonfante P."/>
            <person name="Martin F.M."/>
        </authorList>
    </citation>
    <scope>NUCLEOTIDE SEQUENCE [LARGE SCALE GENOMIC DNA]</scope>
    <source>
        <strain evidence="4 5">ATCC MYA-4762</strain>
    </source>
</reference>